<evidence type="ECO:0000313" key="1">
    <source>
        <dbReference type="EMBL" id="GES74579.1"/>
    </source>
</evidence>
<dbReference type="EMBL" id="BLAL01000012">
    <property type="protein sequence ID" value="GES74579.1"/>
    <property type="molecule type" value="Genomic_DNA"/>
</dbReference>
<comment type="caution">
    <text evidence="1">The sequence shown here is derived from an EMBL/GenBank/DDBJ whole genome shotgun (WGS) entry which is preliminary data.</text>
</comment>
<accession>A0A8H3KVI0</accession>
<protein>
    <submittedName>
        <fullName evidence="1">Uncharacterized protein</fullName>
    </submittedName>
</protein>
<evidence type="ECO:0000313" key="2">
    <source>
        <dbReference type="Proteomes" id="UP000615446"/>
    </source>
</evidence>
<gene>
    <name evidence="1" type="ORF">RCL2_000204900</name>
</gene>
<dbReference type="AlphaFoldDB" id="A0A8H3KVI0"/>
<proteinExistence type="predicted"/>
<organism evidence="1 2">
    <name type="scientific">Rhizophagus clarus</name>
    <dbReference type="NCBI Taxonomy" id="94130"/>
    <lineage>
        <taxon>Eukaryota</taxon>
        <taxon>Fungi</taxon>
        <taxon>Fungi incertae sedis</taxon>
        <taxon>Mucoromycota</taxon>
        <taxon>Glomeromycotina</taxon>
        <taxon>Glomeromycetes</taxon>
        <taxon>Glomerales</taxon>
        <taxon>Glomeraceae</taxon>
        <taxon>Rhizophagus</taxon>
    </lineage>
</organism>
<name>A0A8H3KVI0_9GLOM</name>
<sequence length="94" mass="10790">MQYQNPSRAEELCYQYIYTSRDGFGKDGKIGDVFDGECYFNLLKMRNVPVKPLTNLIGNTSGSLIEIKIDYISHNDIDNKRIIHTITIIGFNIK</sequence>
<reference evidence="1" key="1">
    <citation type="submission" date="2019-10" db="EMBL/GenBank/DDBJ databases">
        <title>Conservation and host-specific expression of non-tandemly repeated heterogenous ribosome RNA gene in arbuscular mycorrhizal fungi.</title>
        <authorList>
            <person name="Maeda T."/>
            <person name="Kobayashi Y."/>
            <person name="Nakagawa T."/>
            <person name="Ezawa T."/>
            <person name="Yamaguchi K."/>
            <person name="Bino T."/>
            <person name="Nishimoto Y."/>
            <person name="Shigenobu S."/>
            <person name="Kawaguchi M."/>
        </authorList>
    </citation>
    <scope>NUCLEOTIDE SEQUENCE</scope>
    <source>
        <strain evidence="1">HR1</strain>
    </source>
</reference>
<dbReference type="Proteomes" id="UP000615446">
    <property type="component" value="Unassembled WGS sequence"/>
</dbReference>